<proteinExistence type="predicted"/>
<name>A0AAI8YYF8_9PEZI</name>
<protein>
    <submittedName>
        <fullName evidence="2">Uncharacterized protein</fullName>
    </submittedName>
</protein>
<keyword evidence="3" id="KW-1185">Reference proteome</keyword>
<evidence type="ECO:0000313" key="3">
    <source>
        <dbReference type="Proteomes" id="UP001296104"/>
    </source>
</evidence>
<organism evidence="2 3">
    <name type="scientific">Lecanosticta acicola</name>
    <dbReference type="NCBI Taxonomy" id="111012"/>
    <lineage>
        <taxon>Eukaryota</taxon>
        <taxon>Fungi</taxon>
        <taxon>Dikarya</taxon>
        <taxon>Ascomycota</taxon>
        <taxon>Pezizomycotina</taxon>
        <taxon>Dothideomycetes</taxon>
        <taxon>Dothideomycetidae</taxon>
        <taxon>Mycosphaerellales</taxon>
        <taxon>Mycosphaerellaceae</taxon>
        <taxon>Lecanosticta</taxon>
    </lineage>
</organism>
<feature type="compositionally biased region" description="Basic and acidic residues" evidence="1">
    <location>
        <begin position="1"/>
        <end position="11"/>
    </location>
</feature>
<gene>
    <name evidence="2" type="ORF">LECACI_7A004285</name>
</gene>
<evidence type="ECO:0000313" key="2">
    <source>
        <dbReference type="EMBL" id="CAK4005231.1"/>
    </source>
</evidence>
<sequence length="83" mass="8418">MSSTDAERAANWEDVGDQNNRGVGTGTGPDSPEEVAGHKEKSKLSKAADVVTGPLRGAAQGNPGSSETADRLREGLKGGNPAT</sequence>
<comment type="caution">
    <text evidence="2">The sequence shown here is derived from an EMBL/GenBank/DDBJ whole genome shotgun (WGS) entry which is preliminary data.</text>
</comment>
<dbReference type="AlphaFoldDB" id="A0AAI8YYF8"/>
<dbReference type="Proteomes" id="UP001296104">
    <property type="component" value="Unassembled WGS sequence"/>
</dbReference>
<feature type="region of interest" description="Disordered" evidence="1">
    <location>
        <begin position="1"/>
        <end position="83"/>
    </location>
</feature>
<dbReference type="EMBL" id="CAVMBE010000022">
    <property type="protein sequence ID" value="CAK4005231.1"/>
    <property type="molecule type" value="Genomic_DNA"/>
</dbReference>
<reference evidence="2" key="1">
    <citation type="submission" date="2023-11" db="EMBL/GenBank/DDBJ databases">
        <authorList>
            <person name="Alioto T."/>
            <person name="Alioto T."/>
            <person name="Gomez Garrido J."/>
        </authorList>
    </citation>
    <scope>NUCLEOTIDE SEQUENCE</scope>
</reference>
<accession>A0AAI8YYF8</accession>
<evidence type="ECO:0000256" key="1">
    <source>
        <dbReference type="SAM" id="MobiDB-lite"/>
    </source>
</evidence>